<organism evidence="2">
    <name type="scientific">Arundo donax</name>
    <name type="common">Giant reed</name>
    <name type="synonym">Donax arundinaceus</name>
    <dbReference type="NCBI Taxonomy" id="35708"/>
    <lineage>
        <taxon>Eukaryota</taxon>
        <taxon>Viridiplantae</taxon>
        <taxon>Streptophyta</taxon>
        <taxon>Embryophyta</taxon>
        <taxon>Tracheophyta</taxon>
        <taxon>Spermatophyta</taxon>
        <taxon>Magnoliopsida</taxon>
        <taxon>Liliopsida</taxon>
        <taxon>Poales</taxon>
        <taxon>Poaceae</taxon>
        <taxon>PACMAD clade</taxon>
        <taxon>Arundinoideae</taxon>
        <taxon>Arundineae</taxon>
        <taxon>Arundo</taxon>
    </lineage>
</organism>
<dbReference type="EMBL" id="GBRH01206384">
    <property type="protein sequence ID" value="JAD91511.1"/>
    <property type="molecule type" value="Transcribed_RNA"/>
</dbReference>
<feature type="compositionally biased region" description="Polar residues" evidence="1">
    <location>
        <begin position="11"/>
        <end position="26"/>
    </location>
</feature>
<evidence type="ECO:0000313" key="2">
    <source>
        <dbReference type="EMBL" id="JAD91511.1"/>
    </source>
</evidence>
<accession>A0A0A9DUQ1</accession>
<reference evidence="2" key="1">
    <citation type="submission" date="2014-09" db="EMBL/GenBank/DDBJ databases">
        <authorList>
            <person name="Magalhaes I.L.F."/>
            <person name="Oliveira U."/>
            <person name="Santos F.R."/>
            <person name="Vidigal T.H.D.A."/>
            <person name="Brescovit A.D."/>
            <person name="Santos A.J."/>
        </authorList>
    </citation>
    <scope>NUCLEOTIDE SEQUENCE</scope>
    <source>
        <tissue evidence="2">Shoot tissue taken approximately 20 cm above the soil surface</tissue>
    </source>
</reference>
<reference evidence="2" key="2">
    <citation type="journal article" date="2015" name="Data Brief">
        <title>Shoot transcriptome of the giant reed, Arundo donax.</title>
        <authorList>
            <person name="Barrero R.A."/>
            <person name="Guerrero F.D."/>
            <person name="Moolhuijzen P."/>
            <person name="Goolsby J.A."/>
            <person name="Tidwell J."/>
            <person name="Bellgard S.E."/>
            <person name="Bellgard M.I."/>
        </authorList>
    </citation>
    <scope>NUCLEOTIDE SEQUENCE</scope>
    <source>
        <tissue evidence="2">Shoot tissue taken approximately 20 cm above the soil surface</tissue>
    </source>
</reference>
<sequence>MEGKRAWRPRSTASGTTTEKNSSTSAEDVAATHRHRLLGPGAVVEPTAGPWLFIPPAEPRRP</sequence>
<proteinExistence type="predicted"/>
<evidence type="ECO:0000256" key="1">
    <source>
        <dbReference type="SAM" id="MobiDB-lite"/>
    </source>
</evidence>
<dbReference type="AlphaFoldDB" id="A0A0A9DUQ1"/>
<name>A0A0A9DUQ1_ARUDO</name>
<protein>
    <submittedName>
        <fullName evidence="2">Uncharacterized protein</fullName>
    </submittedName>
</protein>
<feature type="region of interest" description="Disordered" evidence="1">
    <location>
        <begin position="1"/>
        <end position="62"/>
    </location>
</feature>